<feature type="compositionally biased region" description="Low complexity" evidence="6">
    <location>
        <begin position="357"/>
        <end position="367"/>
    </location>
</feature>
<feature type="compositionally biased region" description="Basic and acidic residues" evidence="6">
    <location>
        <begin position="3113"/>
        <end position="3130"/>
    </location>
</feature>
<feature type="compositionally biased region" description="Low complexity" evidence="6">
    <location>
        <begin position="326"/>
        <end position="343"/>
    </location>
</feature>
<feature type="compositionally biased region" description="Basic and acidic residues" evidence="6">
    <location>
        <begin position="1898"/>
        <end position="1907"/>
    </location>
</feature>
<feature type="region of interest" description="Disordered" evidence="6">
    <location>
        <begin position="3261"/>
        <end position="3289"/>
    </location>
</feature>
<feature type="compositionally biased region" description="Low complexity" evidence="6">
    <location>
        <begin position="878"/>
        <end position="892"/>
    </location>
</feature>
<feature type="region of interest" description="Disordered" evidence="6">
    <location>
        <begin position="2726"/>
        <end position="2749"/>
    </location>
</feature>
<feature type="compositionally biased region" description="Basic and acidic residues" evidence="6">
    <location>
        <begin position="2666"/>
        <end position="2678"/>
    </location>
</feature>
<keyword evidence="9" id="KW-1185">Reference proteome</keyword>
<feature type="region of interest" description="Disordered" evidence="6">
    <location>
        <begin position="1275"/>
        <end position="1497"/>
    </location>
</feature>
<feature type="compositionally biased region" description="Basic and acidic residues" evidence="6">
    <location>
        <begin position="1594"/>
        <end position="1617"/>
    </location>
</feature>
<keyword evidence="4" id="KW-0804">Transcription</keyword>
<feature type="compositionally biased region" description="Basic and acidic residues" evidence="6">
    <location>
        <begin position="3057"/>
        <end position="3069"/>
    </location>
</feature>
<name>A0A125YU40_TOXGM</name>
<feature type="compositionally biased region" description="Low complexity" evidence="6">
    <location>
        <begin position="164"/>
        <end position="218"/>
    </location>
</feature>
<keyword evidence="2" id="KW-0805">Transcription regulation</keyword>
<reference evidence="8" key="1">
    <citation type="submission" date="2013-04" db="EMBL/GenBank/DDBJ databases">
        <authorList>
            <person name="Sibley D."/>
            <person name="Venepally P."/>
            <person name="Karamycheva S."/>
            <person name="Hadjithomas M."/>
            <person name="Khan A."/>
            <person name="Brunk B."/>
            <person name="Roos D."/>
            <person name="Caler E."/>
            <person name="Lorenzi H."/>
        </authorList>
    </citation>
    <scope>NUCLEOTIDE SEQUENCE [LARGE SCALE GENOMIC DNA]</scope>
    <source>
        <strain evidence="8">ME49</strain>
    </source>
</reference>
<dbReference type="GO" id="GO:0005634">
    <property type="term" value="C:nucleus"/>
    <property type="evidence" value="ECO:0007669"/>
    <property type="project" value="UniProtKB-SubCell"/>
</dbReference>
<sequence length="3837" mass="401796">MAFAPRTSPRLSAGAGGPSEASRGGTAAGAPLGPVETPTGREPSSPFLRSASAKRVTRARAGFLASSPDNQSRSTSPLRPADALRISEASSASAPGVRRSLRASNARPPVSASRGLMGKAGEEGEGASGGGRPGGARRTSGGGEDVCASPRDISYRDKGAGGDATASSNSQSPSSVDAAVSSSYSVASSVSSPPASSLSSALSSSFSSSTLSRSGSSVCPRATSAVSATLQQGERSQESSLLAGERETDRDANRPQRETDEGQGAKSETDRAPEDDRGRSRRGSASPVQGPFSPRGFFSNAVTKENSAYPATSGQSGQEVGCRPNSTLSSVSVCSLSSRPPSTLASDQLLSVPNGDASTVSTSSPSLSCSCSSFSSSSSSLSSSSLLSSSPLSSTPSSFFSSSSSSSSSASVAPPGEGKGRPPVRSGRGACPRKPAGPPPRLCVPYQCQFNVEKREWRARYLFRGQKKMRVFSLARYSPEVAVSLAELFLTFLADNDGIPRSEVIAYWAETLARGPVTATTGTNPKGGNLLGPGASEEETVGGEGGEDAESRAAEKEREEEGKASSSSGSSDQNITRVESSEAKEDGEENSASSKPPGAASAATEPAGGDADGRPGRAASGPGDACRSVTSTETEAAVAVAPEAKGGPSSDVSCTLDKSRESRGNGVAGKRENPAWAVSPSSFAAFVETAKARQWVTEASRLQAASLPPLAPAERPARPPILPTLASSRARRCTSHSLISGLSAREGSQRTVSQGDSLSPASGLAGEPGAVREAEGREAIAVDDETGGEHRDFPHSQGPAGRGRLAGARPSSSDMRGEKRGRRALREGESKRPCRRREDLKSEEGQRERRRRDTAWPAGRREASHGRQDSRVKEETPAPDAGAALALDGRAAAARDRPQKAPSPFGTPEALSSSLTGSGLHPDGRNPHGHPALRVKLAAGRGNGLLAASPASPSSASHASSLASPSASWHAAQGEAEIPGASTGFVDSPCSANGSLDDSGLGGPAAALQKSWRDRKRNRKKLSKSMHRKSLASLGMRAPPQNACLADPSDVGLGVQMPSDAGTVPGISPPSFGASEQKASSSALGLAFRASSSFSPKNGDVEPAGRNPPQFLPTASVQRADPPGTGAPPSQQVVSSASPCSPSALAATASPGACRGGASRNGDPQGERFSFPASPTSQYRWYAHPDGGATGPSCCRQHVGGSGGGGWPVVWLKQLEMAVNGPPKFCSYVEAVDKHLRLGGLRRPVAFLPLASRPASPTGLGGGLGAPGPALRQASEKALAAEGRQGQNEEKQVGWKSATGSKAGMFQGDSGETTSERGAEEAEGTGGGRRGILGKEEEDRNGGEGEKAATPTMGGASPAASDDALSPMKADRPAEALGTGGSAPTHADSRRAPGMPEGEKMTGPSKEQEMAEAGERDRCERSLERNAELVLKENVSMTSASDVSEAAEEKGAPKKLASSPHSVESPCGRTAEKTGTLNTSEKGENTRTAEGDDPGTTIVKEEFPLLPAPETPVTVTAQDLLSPTVYTPRWQATVGKSLELGSLNCEKSCERGHWADASACDLETKDLRLPEDNKSEELKKETGMFLGVEGEQVEEAKSSKEAFSPEEREREEQKESSKAAGGGDSCRTPRQQEATPRASEECQPESRIDMKVSPNTEMMVEKLEETRVQNTEEPEKVEEKEEGGSVCRDVSVASPLESPNSRLSEKGDQSETPAGVAPPSSSALEARAGRDSALLSASLPLSPRASCPPTQSASPASRDPTPASLRVSSVASGDRNGPTGILFRPLSSPHKRVSFCLRGGAEPPQRPLSEAVPYPLNARLQEIVSRFRLLQGVSAARVSSHGKGETSSQATPKAVQGEATVKEKATVTPTESAKSLAGGQAETEKGESPSGAEAATQKADEKEKTPDTDATQSRSTSSGFETQEAKTAPASILPASSLPSSDRPSASCSDTHASRDAVPLASSPSSSSSPALRRCSVRGKDLVSAPVDSFSEGDSSDARPFVSVRDLAVKLYRWLEQGEGLPAAAGEPQGACGVGAKAQAREALRIDTVPFISRWRQMLERSLSIASDLRKLDLQVVHLVELTEALHIAVYICGQLRRRLREGAAPDAGAAEDLAPVDVDDPRGCSQQSGDTRDSSSPATPGGRLAGGAGGAATSPKGQAFAPRGGEGEIKPQETGNSGDSKAEGKEASGDANTSEGKRLSGEVDKTAEVETAGSEDINVERGVPGAQAETARTEMNGGVVKGQETSGDILSVGSSQVLSLSSPSLSHLASSSGKGPLKPTSSPSSSLYALSPSSSAASPFSAQLASPSSHAPLSLSFRSSSSPTSLSSPLASYPFPQTLQQTSASPSSSASARPSCASVKPLREAGDLVRAAARAALEQAQVFGVGGKLSDATHQLAARVTVAVRAAMLAKGEGGLTRGDVDLLVEETERFVREARFKAQETAAETTALPDGVAEVVSSEAGLGLQTTNHAPVSPAAAPSAGGAFAGLTEAVEVEARQLPEASERVGRVSSPRGSLGFEAMDLAGELHLVKVLNAFHRHTECLMNERERLIQATNEDLSFLLHAMELALPSGLDTPLLSILEGDVDILPPLPPPNVEALIYLHAVSLAQADASASPSSPSAVAPCLLSPSARLLLAHFAGASPTAGGLGGDSAKGRTMSSFPGRPGEERHRADERKGSVLPVRRGRPPSSARLNALRRLHAVGEPAADAGLDTVNGRFRSKRLRAMSQEEEARRAATHASPTIPYPLSRYLHRPPRLLSPTDAGHFASSYSSPLSHPLSKGSSLTSPKRQRRSVCSEAPEHERKNLRSLFKSPSAQREEAPRSLTRPFGPLKGEGFSPASLGTLGSRRQSELGIRRRDALVAFPPAGMPCHPASPGRRLERPRVDGADMDGERRRRTRCAGDRLEERRRPLGPVYIPTKVRDPATGRVAVCACDTERGERVRKVQLFEKPHVGAFWCARYGPNDEFVRCFSIEKVGSLKALVSAVRFRQYVTGHSLGYGVGNCVPVETIRSAGRRDRNGDVAPDRPLKQAAASPPPAGVAGALGRGEVGQAQDESGETRDAVEEEGRGQEPLGSGEGASGVAAKEGHGSSRGEGEGAEGRTDSAAGSTAGDRSTEDSSRLLSEGRDAKHGSSPAGGSEALAPGGEHALAEGSEKVGRAQETEARKEDLRTSQNETHSGEDVSSLNEKALDSPRSSAPQGKSDQGREPIALRIRSTLPPSEVDKQEAAGQGGSASELAFPTGVSLASPVSPFSALARSPISARASSVSPGACDRPDVSRRHSGSSDEASEALWDLGEDLGFAGDDANFPFLDSENSALLFAPPRHLMSPGSASPTGGGLGIHYDKTKHRWKATWTTLDGQRASTSFSVKVLGMERARELALEARQRALAGLDPREVRDEMVAGGAAARDRERERGRQDGRREGSERRVGFEAEAEGTEAASERLRRRGEREDGDEERRRKKTRGDELRGAEGDREERELRRRKTSEERRKGKNEAAKNEAAKNEAAKNEGGKGETWKVREGGKTPLGVKSHRAKVVGQTVERRGEERRRDLRGSRREEGKTVWGQEQDAEHQVFEGVKEDDNERGRRRERRRFEERDSLRGSHGATPSDEQRQMRRQTILGSREVDGKPLSFDDTHRVDAQLGIQNEVAFPGPQGVGGAGNSLQFGREGERFASSSPVAFLRTKEEDEEIVEVFLTPEGSGSERDKASSVSASSAPRDSRPASPRLRASRLRESARLQRRLEEAEVHDRGSRPLRPEERRVAKRHVAEENVDATFSAGAGGTKKIRPHSSHDFSAEGLSKFQELLTWDCEVEIDGTDAHVWRAVAALPGPRPRPRYV</sequence>
<feature type="compositionally biased region" description="Basic and acidic residues" evidence="6">
    <location>
        <begin position="1481"/>
        <end position="1490"/>
    </location>
</feature>
<feature type="compositionally biased region" description="Low complexity" evidence="6">
    <location>
        <begin position="616"/>
        <end position="644"/>
    </location>
</feature>
<feature type="compositionally biased region" description="Basic and acidic residues" evidence="6">
    <location>
        <begin position="1566"/>
        <end position="1582"/>
    </location>
</feature>
<feature type="compositionally biased region" description="Low complexity" evidence="6">
    <location>
        <begin position="2107"/>
        <end position="2116"/>
    </location>
</feature>
<feature type="region of interest" description="Disordered" evidence="6">
    <location>
        <begin position="2328"/>
        <end position="2356"/>
    </location>
</feature>
<feature type="region of interest" description="Disordered" evidence="6">
    <location>
        <begin position="3015"/>
        <end position="3238"/>
    </location>
</feature>
<dbReference type="GO" id="GO:0003700">
    <property type="term" value="F:DNA-binding transcription factor activity"/>
    <property type="evidence" value="ECO:0007669"/>
    <property type="project" value="InterPro"/>
</dbReference>
<feature type="compositionally biased region" description="Polar residues" evidence="6">
    <location>
        <begin position="749"/>
        <end position="760"/>
    </location>
</feature>
<feature type="compositionally biased region" description="Polar residues" evidence="6">
    <location>
        <begin position="300"/>
        <end position="318"/>
    </location>
</feature>
<feature type="compositionally biased region" description="Low complexity" evidence="6">
    <location>
        <begin position="2769"/>
        <end position="2780"/>
    </location>
</feature>
<comment type="subcellular location">
    <subcellularLocation>
        <location evidence="1">Nucleus</location>
    </subcellularLocation>
</comment>
<evidence type="ECO:0000256" key="5">
    <source>
        <dbReference type="ARBA" id="ARBA00023242"/>
    </source>
</evidence>
<evidence type="ECO:0000256" key="6">
    <source>
        <dbReference type="SAM" id="MobiDB-lite"/>
    </source>
</evidence>
<dbReference type="VEuPathDB" id="ToxoDB:TGME49_247700"/>
<dbReference type="PANTHER" id="PTHR34491:SF74">
    <property type="entry name" value="DUF4456 DOMAIN-CONTAINING PROTEIN"/>
    <property type="match status" value="1"/>
</dbReference>
<feature type="compositionally biased region" description="Polar residues" evidence="6">
    <location>
        <begin position="3171"/>
        <end position="3186"/>
    </location>
</feature>
<evidence type="ECO:0000259" key="7">
    <source>
        <dbReference type="Pfam" id="PF00847"/>
    </source>
</evidence>
<feature type="compositionally biased region" description="Basic and acidic residues" evidence="6">
    <location>
        <begin position="3463"/>
        <end position="3522"/>
    </location>
</feature>
<dbReference type="EMBL" id="CM002047">
    <property type="protein sequence ID" value="EPT24958.1"/>
    <property type="molecule type" value="Genomic_DNA"/>
</dbReference>
<feature type="compositionally biased region" description="Basic and acidic residues" evidence="6">
    <location>
        <begin position="2878"/>
        <end position="2904"/>
    </location>
</feature>
<feature type="compositionally biased region" description="Basic and acidic residues" evidence="6">
    <location>
        <begin position="3730"/>
        <end position="3762"/>
    </location>
</feature>
<evidence type="ECO:0000256" key="1">
    <source>
        <dbReference type="ARBA" id="ARBA00004123"/>
    </source>
</evidence>
<feature type="region of interest" description="Disordered" evidence="6">
    <location>
        <begin position="3646"/>
        <end position="3680"/>
    </location>
</feature>
<feature type="region of interest" description="Disordered" evidence="6">
    <location>
        <begin position="3694"/>
        <end position="3762"/>
    </location>
</feature>
<feature type="region of interest" description="Disordered" evidence="6">
    <location>
        <begin position="517"/>
        <end position="673"/>
    </location>
</feature>
<dbReference type="Gene3D" id="1.20.5.2050">
    <property type="match status" value="1"/>
</dbReference>
<feature type="compositionally biased region" description="Polar residues" evidence="6">
    <location>
        <begin position="224"/>
        <end position="240"/>
    </location>
</feature>
<feature type="compositionally biased region" description="Basic and acidic residues" evidence="6">
    <location>
        <begin position="1638"/>
        <end position="1650"/>
    </location>
</feature>
<feature type="compositionally biased region" description="Basic and acidic residues" evidence="6">
    <location>
        <begin position="2196"/>
        <end position="2209"/>
    </location>
</feature>
<feature type="compositionally biased region" description="Basic and acidic residues" evidence="6">
    <location>
        <begin position="770"/>
        <end position="780"/>
    </location>
</feature>
<feature type="compositionally biased region" description="Low complexity" evidence="6">
    <location>
        <begin position="400"/>
        <end position="415"/>
    </location>
</feature>
<feature type="compositionally biased region" description="Polar residues" evidence="6">
    <location>
        <begin position="67"/>
        <end position="77"/>
    </location>
</feature>
<feature type="compositionally biased region" description="Polar residues" evidence="6">
    <location>
        <begin position="1908"/>
        <end position="1921"/>
    </location>
</feature>
<feature type="compositionally biased region" description="Basic and acidic residues" evidence="6">
    <location>
        <begin position="3623"/>
        <end position="3633"/>
    </location>
</feature>
<dbReference type="InterPro" id="IPR001471">
    <property type="entry name" value="AP2/ERF_dom"/>
</dbReference>
<feature type="domain" description="AP2/ERF" evidence="7">
    <location>
        <begin position="3340"/>
        <end position="3386"/>
    </location>
</feature>
<accession>A0A125YU40</accession>
<feature type="compositionally biased region" description="Low complexity" evidence="6">
    <location>
        <begin position="591"/>
        <end position="609"/>
    </location>
</feature>
<feature type="compositionally biased region" description="Basic and acidic residues" evidence="6">
    <location>
        <begin position="1333"/>
        <end position="1347"/>
    </location>
</feature>
<feature type="compositionally biased region" description="Low complexity" evidence="6">
    <location>
        <begin position="937"/>
        <end position="972"/>
    </location>
</feature>
<feature type="compositionally biased region" description="Acidic residues" evidence="6">
    <location>
        <begin position="536"/>
        <end position="548"/>
    </location>
</feature>
<feature type="compositionally biased region" description="Low complexity" evidence="6">
    <location>
        <begin position="1928"/>
        <end position="1950"/>
    </location>
</feature>
<feature type="compositionally biased region" description="Basic and acidic residues" evidence="6">
    <location>
        <begin position="3540"/>
        <end position="3560"/>
    </location>
</feature>
<feature type="compositionally biased region" description="Low complexity" evidence="6">
    <location>
        <begin position="798"/>
        <end position="813"/>
    </location>
</feature>
<feature type="region of interest" description="Disordered" evidence="6">
    <location>
        <begin position="400"/>
        <end position="437"/>
    </location>
</feature>
<feature type="compositionally biased region" description="Basic and acidic residues" evidence="6">
    <location>
        <begin position="3407"/>
        <end position="3430"/>
    </location>
</feature>
<dbReference type="Proteomes" id="UP000001529">
    <property type="component" value="Chromosome XII"/>
</dbReference>
<feature type="compositionally biased region" description="Basic and acidic residues" evidence="6">
    <location>
        <begin position="3568"/>
        <end position="3600"/>
    </location>
</feature>
<feature type="compositionally biased region" description="Basic and acidic residues" evidence="6">
    <location>
        <begin position="3015"/>
        <end position="3028"/>
    </location>
</feature>
<feature type="region of interest" description="Disordered" evidence="6">
    <location>
        <begin position="2646"/>
        <end position="2690"/>
    </location>
</feature>
<feature type="compositionally biased region" description="Basic and acidic residues" evidence="6">
    <location>
        <begin position="1673"/>
        <end position="1683"/>
    </location>
</feature>
<feature type="compositionally biased region" description="Low complexity" evidence="6">
    <location>
        <begin position="1356"/>
        <end position="1367"/>
    </location>
</feature>
<feature type="region of interest" description="Disordered" evidence="6">
    <location>
        <begin position="1838"/>
        <end position="1974"/>
    </location>
</feature>
<feature type="region of interest" description="Disordered" evidence="6">
    <location>
        <begin position="2763"/>
        <end position="2904"/>
    </location>
</feature>
<feature type="compositionally biased region" description="Gly residues" evidence="6">
    <location>
        <begin position="126"/>
        <end position="144"/>
    </location>
</feature>
<dbReference type="GO" id="GO:0003677">
    <property type="term" value="F:DNA binding"/>
    <property type="evidence" value="ECO:0007669"/>
    <property type="project" value="UniProtKB-KW"/>
</dbReference>
<dbReference type="KEGG" id="tgo:TGME49_247700"/>
<dbReference type="GeneID" id="7899306"/>
<feature type="compositionally biased region" description="Basic and acidic residues" evidence="6">
    <location>
        <begin position="267"/>
        <end position="278"/>
    </location>
</feature>
<protein>
    <submittedName>
        <fullName evidence="8">AP2 domain transcription factor AP2XII-4</fullName>
    </submittedName>
</protein>
<feature type="compositionally biased region" description="Low complexity" evidence="6">
    <location>
        <begin position="1732"/>
        <end position="1749"/>
    </location>
</feature>
<feature type="region of interest" description="Disordered" evidence="6">
    <location>
        <begin position="2107"/>
        <end position="2248"/>
    </location>
</feature>
<feature type="compositionally biased region" description="Basic and acidic residues" evidence="6">
    <location>
        <begin position="3085"/>
        <end position="3102"/>
    </location>
</feature>
<dbReference type="Pfam" id="PF00847">
    <property type="entry name" value="AP2"/>
    <property type="match status" value="1"/>
</dbReference>
<feature type="compositionally biased region" description="Low complexity" evidence="6">
    <location>
        <begin position="1959"/>
        <end position="1972"/>
    </location>
</feature>
<feature type="compositionally biased region" description="Basic and acidic residues" evidence="6">
    <location>
        <begin position="3148"/>
        <end position="3170"/>
    </location>
</feature>
<evidence type="ECO:0000256" key="4">
    <source>
        <dbReference type="ARBA" id="ARBA00023163"/>
    </source>
</evidence>
<feature type="compositionally biased region" description="Basic and acidic residues" evidence="6">
    <location>
        <begin position="657"/>
        <end position="673"/>
    </location>
</feature>
<feature type="compositionally biased region" description="Low complexity" evidence="6">
    <location>
        <begin position="2344"/>
        <end position="2356"/>
    </location>
</feature>
<feature type="compositionally biased region" description="Basic residues" evidence="6">
    <location>
        <begin position="1013"/>
        <end position="1030"/>
    </location>
</feature>
<feature type="compositionally biased region" description="Basic and acidic residues" evidence="6">
    <location>
        <begin position="2849"/>
        <end position="2860"/>
    </location>
</feature>
<feature type="compositionally biased region" description="Basic and acidic residues" evidence="6">
    <location>
        <begin position="1406"/>
        <end position="1431"/>
    </location>
</feature>
<gene>
    <name evidence="8" type="primary">AP2XII4</name>
    <name evidence="8" type="ORF">TGME49_247700</name>
</gene>
<feature type="compositionally biased region" description="Low complexity" evidence="6">
    <location>
        <begin position="3708"/>
        <end position="3726"/>
    </location>
</feature>
<feature type="compositionally biased region" description="Polar residues" evidence="6">
    <location>
        <begin position="3193"/>
        <end position="3202"/>
    </location>
</feature>
<feature type="compositionally biased region" description="Low complexity" evidence="6">
    <location>
        <begin position="1127"/>
        <end position="1153"/>
    </location>
</feature>
<evidence type="ECO:0000313" key="8">
    <source>
        <dbReference type="EMBL" id="EPT24958.1"/>
    </source>
</evidence>
<keyword evidence="3" id="KW-0238">DNA-binding</keyword>
<feature type="region of interest" description="Disordered" evidence="6">
    <location>
        <begin position="710"/>
        <end position="1173"/>
    </location>
</feature>
<dbReference type="OrthoDB" id="332920at2759"/>
<evidence type="ECO:0000256" key="3">
    <source>
        <dbReference type="ARBA" id="ARBA00023125"/>
    </source>
</evidence>
<feature type="compositionally biased region" description="Basic and acidic residues" evidence="6">
    <location>
        <begin position="549"/>
        <end position="563"/>
    </location>
</feature>
<feature type="region of interest" description="Disordered" evidence="6">
    <location>
        <begin position="2265"/>
        <end position="2293"/>
    </location>
</feature>
<feature type="region of interest" description="Disordered" evidence="6">
    <location>
        <begin position="1"/>
        <end position="367"/>
    </location>
</feature>
<feature type="compositionally biased region" description="Polar residues" evidence="6">
    <location>
        <begin position="2125"/>
        <end position="2139"/>
    </location>
</feature>
<evidence type="ECO:0000313" key="9">
    <source>
        <dbReference type="Proteomes" id="UP000001529"/>
    </source>
</evidence>
<feature type="region of interest" description="Disordered" evidence="6">
    <location>
        <begin position="1566"/>
        <end position="1785"/>
    </location>
</feature>
<feature type="region of interest" description="Disordered" evidence="6">
    <location>
        <begin position="3398"/>
        <end position="3633"/>
    </location>
</feature>
<feature type="compositionally biased region" description="Basic and acidic residues" evidence="6">
    <location>
        <begin position="244"/>
        <end position="260"/>
    </location>
</feature>
<proteinExistence type="predicted"/>
<dbReference type="PANTHER" id="PTHR34491">
    <property type="entry name" value="A-TYPE INCLUSION PROTEIN, PUTATIVE-RELATED"/>
    <property type="match status" value="1"/>
</dbReference>
<evidence type="ECO:0000256" key="2">
    <source>
        <dbReference type="ARBA" id="ARBA00023015"/>
    </source>
</evidence>
<feature type="compositionally biased region" description="Basic and acidic residues" evidence="6">
    <location>
        <begin position="824"/>
        <end position="876"/>
    </location>
</feature>
<dbReference type="EMBL" id="KE138840">
    <property type="protein sequence ID" value="EPT24958.1"/>
    <property type="molecule type" value="Genomic_DNA"/>
</dbReference>
<dbReference type="RefSeq" id="XP_002367137.1">
    <property type="nucleotide sequence ID" value="XM_002367096.2"/>
</dbReference>
<keyword evidence="5" id="KW-0539">Nucleus</keyword>
<organism evidence="8 9">
    <name type="scientific">Toxoplasma gondii (strain ATCC 50611 / Me49)</name>
    <dbReference type="NCBI Taxonomy" id="508771"/>
    <lineage>
        <taxon>Eukaryota</taxon>
        <taxon>Sar</taxon>
        <taxon>Alveolata</taxon>
        <taxon>Apicomplexa</taxon>
        <taxon>Conoidasida</taxon>
        <taxon>Coccidia</taxon>
        <taxon>Eucoccidiorida</taxon>
        <taxon>Eimeriorina</taxon>
        <taxon>Sarcocystidae</taxon>
        <taxon>Toxoplasma</taxon>
    </lineage>
</organism>